<dbReference type="Proteomes" id="UP000558488">
    <property type="component" value="Unassembled WGS sequence"/>
</dbReference>
<evidence type="ECO:0000313" key="2">
    <source>
        <dbReference type="Proteomes" id="UP000558488"/>
    </source>
</evidence>
<dbReference type="EMBL" id="JACAGB010000002">
    <property type="protein sequence ID" value="KAF6382431.1"/>
    <property type="molecule type" value="Genomic_DNA"/>
</dbReference>
<organism evidence="1 2">
    <name type="scientific">Pipistrellus kuhlii</name>
    <name type="common">Kuhl's pipistrelle</name>
    <dbReference type="NCBI Taxonomy" id="59472"/>
    <lineage>
        <taxon>Eukaryota</taxon>
        <taxon>Metazoa</taxon>
        <taxon>Chordata</taxon>
        <taxon>Craniata</taxon>
        <taxon>Vertebrata</taxon>
        <taxon>Euteleostomi</taxon>
        <taxon>Mammalia</taxon>
        <taxon>Eutheria</taxon>
        <taxon>Laurasiatheria</taxon>
        <taxon>Chiroptera</taxon>
        <taxon>Yangochiroptera</taxon>
        <taxon>Vespertilionidae</taxon>
        <taxon>Pipistrellus</taxon>
    </lineage>
</organism>
<reference evidence="1 2" key="1">
    <citation type="journal article" date="2020" name="Nature">
        <title>Six reference-quality genomes reveal evolution of bat adaptations.</title>
        <authorList>
            <person name="Jebb D."/>
            <person name="Huang Z."/>
            <person name="Pippel M."/>
            <person name="Hughes G.M."/>
            <person name="Lavrichenko K."/>
            <person name="Devanna P."/>
            <person name="Winkler S."/>
            <person name="Jermiin L.S."/>
            <person name="Skirmuntt E.C."/>
            <person name="Katzourakis A."/>
            <person name="Burkitt-Gray L."/>
            <person name="Ray D.A."/>
            <person name="Sullivan K.A.M."/>
            <person name="Roscito J.G."/>
            <person name="Kirilenko B.M."/>
            <person name="Davalos L.M."/>
            <person name="Corthals A.P."/>
            <person name="Power M.L."/>
            <person name="Jones G."/>
            <person name="Ransome R.D."/>
            <person name="Dechmann D.K.N."/>
            <person name="Locatelli A.G."/>
            <person name="Puechmaille S.J."/>
            <person name="Fedrigo O."/>
            <person name="Jarvis E.D."/>
            <person name="Hiller M."/>
            <person name="Vernes S.C."/>
            <person name="Myers E.W."/>
            <person name="Teeling E.C."/>
        </authorList>
    </citation>
    <scope>NUCLEOTIDE SEQUENCE [LARGE SCALE GENOMIC DNA]</scope>
    <source>
        <strain evidence="1">MPipKuh1</strain>
        <tissue evidence="1">Flight muscle</tissue>
    </source>
</reference>
<keyword evidence="2" id="KW-1185">Reference proteome</keyword>
<evidence type="ECO:0000313" key="1">
    <source>
        <dbReference type="EMBL" id="KAF6382431.1"/>
    </source>
</evidence>
<comment type="caution">
    <text evidence="1">The sequence shown here is derived from an EMBL/GenBank/DDBJ whole genome shotgun (WGS) entry which is preliminary data.</text>
</comment>
<name>A0A7J8A7P8_PIPKU</name>
<gene>
    <name evidence="1" type="ORF">mPipKuh1_008811</name>
</gene>
<dbReference type="AlphaFoldDB" id="A0A7J8A7P8"/>
<sequence>MGTSPRPGAMAQAPDTSSNNTCFHFYSFRNRRRCFLKLQEVLVRNELGSEPRSRWPPEGLGWPGLCTLTCLTGMPAGDQVSKPKRHCFRPPGWYGQKTTPGQPISRLQGKHRVLQAHNTGEPAPRSHPR</sequence>
<protein>
    <submittedName>
        <fullName evidence="1">Uncharacterized protein</fullName>
    </submittedName>
</protein>
<proteinExistence type="predicted"/>
<accession>A0A7J8A7P8</accession>